<protein>
    <submittedName>
        <fullName evidence="2">Uncharacterized protein</fullName>
    </submittedName>
</protein>
<evidence type="ECO:0000313" key="3">
    <source>
        <dbReference type="Proteomes" id="UP000499080"/>
    </source>
</evidence>
<gene>
    <name evidence="2" type="ORF">AVEN_105957_1</name>
</gene>
<reference evidence="2 3" key="1">
    <citation type="journal article" date="2019" name="Sci. Rep.">
        <title>Orb-weaving spider Araneus ventricosus genome elucidates the spidroin gene catalogue.</title>
        <authorList>
            <person name="Kono N."/>
            <person name="Nakamura H."/>
            <person name="Ohtoshi R."/>
            <person name="Moran D.A.P."/>
            <person name="Shinohara A."/>
            <person name="Yoshida Y."/>
            <person name="Fujiwara M."/>
            <person name="Mori M."/>
            <person name="Tomita M."/>
            <person name="Arakawa K."/>
        </authorList>
    </citation>
    <scope>NUCLEOTIDE SEQUENCE [LARGE SCALE GENOMIC DNA]</scope>
</reference>
<name>A0A4Y2DYN5_ARAVE</name>
<keyword evidence="3" id="KW-1185">Reference proteome</keyword>
<feature type="region of interest" description="Disordered" evidence="1">
    <location>
        <begin position="29"/>
        <end position="49"/>
    </location>
</feature>
<comment type="caution">
    <text evidence="2">The sequence shown here is derived from an EMBL/GenBank/DDBJ whole genome shotgun (WGS) entry which is preliminary data.</text>
</comment>
<accession>A0A4Y2DYN5</accession>
<proteinExistence type="predicted"/>
<dbReference type="EMBL" id="BGPR01000446">
    <property type="protein sequence ID" value="GBM20725.1"/>
    <property type="molecule type" value="Genomic_DNA"/>
</dbReference>
<feature type="compositionally biased region" description="Low complexity" evidence="1">
    <location>
        <begin position="37"/>
        <end position="49"/>
    </location>
</feature>
<dbReference type="AlphaFoldDB" id="A0A4Y2DYN5"/>
<sequence>MDFKYPLSVTRQAFKSSLIERNIHGQTLAGRRRVRSDSWNSSTSHSTAESATVTAVFRSLHYSDAIFRRKAPNFGEGIVATPTEEKI</sequence>
<organism evidence="2 3">
    <name type="scientific">Araneus ventricosus</name>
    <name type="common">Orbweaver spider</name>
    <name type="synonym">Epeira ventricosa</name>
    <dbReference type="NCBI Taxonomy" id="182803"/>
    <lineage>
        <taxon>Eukaryota</taxon>
        <taxon>Metazoa</taxon>
        <taxon>Ecdysozoa</taxon>
        <taxon>Arthropoda</taxon>
        <taxon>Chelicerata</taxon>
        <taxon>Arachnida</taxon>
        <taxon>Araneae</taxon>
        <taxon>Araneomorphae</taxon>
        <taxon>Entelegynae</taxon>
        <taxon>Araneoidea</taxon>
        <taxon>Araneidae</taxon>
        <taxon>Araneus</taxon>
    </lineage>
</organism>
<evidence type="ECO:0000256" key="1">
    <source>
        <dbReference type="SAM" id="MobiDB-lite"/>
    </source>
</evidence>
<evidence type="ECO:0000313" key="2">
    <source>
        <dbReference type="EMBL" id="GBM20725.1"/>
    </source>
</evidence>
<dbReference type="Proteomes" id="UP000499080">
    <property type="component" value="Unassembled WGS sequence"/>
</dbReference>